<dbReference type="Gene3D" id="1.10.486.10">
    <property type="entry name" value="PCRA, domain 4"/>
    <property type="match status" value="1"/>
</dbReference>
<dbReference type="GO" id="GO:0004386">
    <property type="term" value="F:helicase activity"/>
    <property type="evidence" value="ECO:0007669"/>
    <property type="project" value="UniProtKB-KW"/>
</dbReference>
<dbReference type="PROSITE" id="PS51198">
    <property type="entry name" value="UVRD_HELICASE_ATP_BIND"/>
    <property type="match status" value="1"/>
</dbReference>
<evidence type="ECO:0000256" key="6">
    <source>
        <dbReference type="ARBA" id="ARBA00022839"/>
    </source>
</evidence>
<dbReference type="InterPro" id="IPR014151">
    <property type="entry name" value="DNA_helicase_AddA"/>
</dbReference>
<evidence type="ECO:0000256" key="10">
    <source>
        <dbReference type="ARBA" id="ARBA00023235"/>
    </source>
</evidence>
<dbReference type="SUPFAM" id="SSF52980">
    <property type="entry name" value="Restriction endonuclease-like"/>
    <property type="match status" value="1"/>
</dbReference>
<dbReference type="InterPro" id="IPR014017">
    <property type="entry name" value="DNA_helicase_UvrD-like_C"/>
</dbReference>
<dbReference type="RefSeq" id="WP_318649623.1">
    <property type="nucleotide sequence ID" value="NZ_CP137852.1"/>
</dbReference>
<evidence type="ECO:0000256" key="3">
    <source>
        <dbReference type="ARBA" id="ARBA00022763"/>
    </source>
</evidence>
<evidence type="ECO:0000256" key="7">
    <source>
        <dbReference type="ARBA" id="ARBA00022840"/>
    </source>
</evidence>
<evidence type="ECO:0000256" key="11">
    <source>
        <dbReference type="ARBA" id="ARBA00034617"/>
    </source>
</evidence>
<proteinExistence type="predicted"/>
<dbReference type="PROSITE" id="PS51217">
    <property type="entry name" value="UVRD_HELICASE_CTER"/>
    <property type="match status" value="1"/>
</dbReference>
<organism evidence="19 20">
    <name type="scientific">Sediminicoccus rosea</name>
    <dbReference type="NCBI Taxonomy" id="1225128"/>
    <lineage>
        <taxon>Bacteria</taxon>
        <taxon>Pseudomonadati</taxon>
        <taxon>Pseudomonadota</taxon>
        <taxon>Alphaproteobacteria</taxon>
        <taxon>Acetobacterales</taxon>
        <taxon>Roseomonadaceae</taxon>
        <taxon>Sediminicoccus</taxon>
    </lineage>
</organism>
<dbReference type="Gene3D" id="3.90.320.10">
    <property type="match status" value="1"/>
</dbReference>
<gene>
    <name evidence="19" type="primary">addA</name>
    <name evidence="19" type="ORF">R9Z33_01960</name>
</gene>
<feature type="binding site" evidence="15">
    <location>
        <begin position="29"/>
        <end position="36"/>
    </location>
    <ligand>
        <name>ATP</name>
        <dbReference type="ChEBI" id="CHEBI:30616"/>
    </ligand>
</feature>
<dbReference type="Pfam" id="PF12705">
    <property type="entry name" value="PDDEXK_1"/>
    <property type="match status" value="1"/>
</dbReference>
<evidence type="ECO:0000256" key="15">
    <source>
        <dbReference type="PROSITE-ProRule" id="PRU00560"/>
    </source>
</evidence>
<comment type="catalytic activity">
    <reaction evidence="14">
        <text>ATP + H2O = ADP + phosphate + H(+)</text>
        <dbReference type="Rhea" id="RHEA:13065"/>
        <dbReference type="ChEBI" id="CHEBI:15377"/>
        <dbReference type="ChEBI" id="CHEBI:15378"/>
        <dbReference type="ChEBI" id="CHEBI:30616"/>
        <dbReference type="ChEBI" id="CHEBI:43474"/>
        <dbReference type="ChEBI" id="CHEBI:456216"/>
        <dbReference type="EC" id="5.6.2.4"/>
    </reaction>
</comment>
<evidence type="ECO:0000256" key="4">
    <source>
        <dbReference type="ARBA" id="ARBA00022801"/>
    </source>
</evidence>
<evidence type="ECO:0000256" key="1">
    <source>
        <dbReference type="ARBA" id="ARBA00022722"/>
    </source>
</evidence>
<keyword evidence="2 15" id="KW-0547">Nucleotide-binding</keyword>
<keyword evidence="4 15" id="KW-0378">Hydrolase</keyword>
<evidence type="ECO:0000256" key="13">
    <source>
        <dbReference type="ARBA" id="ARBA00034923"/>
    </source>
</evidence>
<evidence type="ECO:0000256" key="2">
    <source>
        <dbReference type="ARBA" id="ARBA00022741"/>
    </source>
</evidence>
<dbReference type="NCBIfam" id="TIGR02784">
    <property type="entry name" value="addA_alphas"/>
    <property type="match status" value="1"/>
</dbReference>
<keyword evidence="7 15" id="KW-0067">ATP-binding</keyword>
<dbReference type="SUPFAM" id="SSF52540">
    <property type="entry name" value="P-loop containing nucleoside triphosphate hydrolases"/>
    <property type="match status" value="1"/>
</dbReference>
<evidence type="ECO:0000256" key="5">
    <source>
        <dbReference type="ARBA" id="ARBA00022806"/>
    </source>
</evidence>
<feature type="compositionally biased region" description="Basic and acidic residues" evidence="16">
    <location>
        <begin position="932"/>
        <end position="942"/>
    </location>
</feature>
<feature type="region of interest" description="Disordered" evidence="16">
    <location>
        <begin position="905"/>
        <end position="946"/>
    </location>
</feature>
<evidence type="ECO:0000313" key="19">
    <source>
        <dbReference type="EMBL" id="WPB85650.1"/>
    </source>
</evidence>
<reference evidence="19 20" key="1">
    <citation type="submission" date="2023-11" db="EMBL/GenBank/DDBJ databases">
        <title>Arctic aerobic anoxygenic photoheterotroph Sediminicoccus rosea KRV36 adapts its photosynthesis to long days of polar summer.</title>
        <authorList>
            <person name="Tomasch J."/>
            <person name="Kopejtka K."/>
            <person name="Bily T."/>
            <person name="Gardiner A.T."/>
            <person name="Gardian Z."/>
            <person name="Shivaramu S."/>
            <person name="Koblizek M."/>
            <person name="Engelhardt F."/>
            <person name="Kaftan D."/>
        </authorList>
    </citation>
    <scope>NUCLEOTIDE SEQUENCE [LARGE SCALE GENOMIC DNA]</scope>
    <source>
        <strain evidence="19 20">R-30</strain>
    </source>
</reference>
<feature type="domain" description="UvrD-like helicase ATP-binding" evidence="17">
    <location>
        <begin position="8"/>
        <end position="489"/>
    </location>
</feature>
<evidence type="ECO:0000256" key="12">
    <source>
        <dbReference type="ARBA" id="ARBA00034808"/>
    </source>
</evidence>
<feature type="region of interest" description="Disordered" evidence="16">
    <location>
        <begin position="970"/>
        <end position="992"/>
    </location>
</feature>
<dbReference type="InterPro" id="IPR011604">
    <property type="entry name" value="PDDEXK-like_dom_sf"/>
</dbReference>
<dbReference type="InterPro" id="IPR027417">
    <property type="entry name" value="P-loop_NTPase"/>
</dbReference>
<dbReference type="Pfam" id="PF00580">
    <property type="entry name" value="UvrD-helicase"/>
    <property type="match status" value="1"/>
</dbReference>
<dbReference type="InterPro" id="IPR000212">
    <property type="entry name" value="DNA_helicase_UvrD/REP"/>
</dbReference>
<dbReference type="Proteomes" id="UP001305521">
    <property type="component" value="Chromosome"/>
</dbReference>
<dbReference type="PANTHER" id="PTHR11070:SF2">
    <property type="entry name" value="ATP-DEPENDENT DNA HELICASE SRS2"/>
    <property type="match status" value="1"/>
</dbReference>
<dbReference type="Gene3D" id="3.40.50.300">
    <property type="entry name" value="P-loop containing nucleotide triphosphate hydrolases"/>
    <property type="match status" value="3"/>
</dbReference>
<dbReference type="Gene3D" id="3.30.160.800">
    <property type="match status" value="1"/>
</dbReference>
<dbReference type="InterPro" id="IPR014016">
    <property type="entry name" value="UvrD-like_ATP-bd"/>
</dbReference>
<keyword evidence="20" id="KW-1185">Reference proteome</keyword>
<accession>A0ABZ0PIV2</accession>
<keyword evidence="8" id="KW-0238">DNA-binding</keyword>
<protein>
    <recommendedName>
        <fullName evidence="12">DNA 3'-5' helicase</fullName>
        <ecNumber evidence="12">5.6.2.4</ecNumber>
    </recommendedName>
    <alternativeName>
        <fullName evidence="13">DNA 3'-5' helicase II</fullName>
    </alternativeName>
</protein>
<keyword evidence="1" id="KW-0540">Nuclease</keyword>
<keyword evidence="9" id="KW-0234">DNA repair</keyword>
<dbReference type="PANTHER" id="PTHR11070">
    <property type="entry name" value="UVRD / RECB / PCRA DNA HELICASE FAMILY MEMBER"/>
    <property type="match status" value="1"/>
</dbReference>
<name>A0ABZ0PIV2_9PROT</name>
<dbReference type="InterPro" id="IPR038726">
    <property type="entry name" value="PDDEXK_AddAB-type"/>
</dbReference>
<dbReference type="InterPro" id="IPR011335">
    <property type="entry name" value="Restrct_endonuc-II-like"/>
</dbReference>
<feature type="domain" description="UvrD-like helicase C-terminal" evidence="18">
    <location>
        <begin position="513"/>
        <end position="798"/>
    </location>
</feature>
<dbReference type="Pfam" id="PF13361">
    <property type="entry name" value="UvrD_C"/>
    <property type="match status" value="1"/>
</dbReference>
<dbReference type="EC" id="5.6.2.4" evidence="12"/>
<keyword evidence="5 15" id="KW-0347">Helicase</keyword>
<sequence>MTGKTTPRAIAEARQSEASDPAVSAFVTASAGSGKTKLLTDRLLRLMLGGARPERLLCLTFTKAAAAEMATRLHGRLGRWAVAGAPALEAELHALLQRPPTAEEIARARAGFAAVLELPGGMRIATLHSFAQSLLRGFALEAGLPPGFAVLEELDANAQLAGAREAELPLSPALERLAALSNAAGLGQVMGELRRAEPMLQAGLAALGGLPMLVAEIAHRLGLDPEADEATLRRMAAMPADEGGLARVAAQLLGSGNAGDQERGATMRRFLALADAEARLAAMEDWRGVFLTKDGKVKADRNLATKGGLGATGQAAALPVLVAEGERIQRIEAQCEALALLRSTEAALVLGIPVLRRFAAAKQRMGRLDYDDLIQAARKLLDDPGAAWVLFKLDGGLDHILLDEAQDSNPEQWAIARALSGEFFAGRGTRANEAPRTVFAVGDIKQSIYGFQGADAAGLPRAEAEFRAAITAAGQEFRAVPLEVSFRSAPPILALVDAVFAEGPARDGVVAPGQTLRHLPDRAGAAGMVELWPLQSQARAEDPPAWDVPEAPMAETGADARLATTLAARIAHMIAHGRLDSRCEADPAQGRPIRARDILVLVRRRNAFVGLLVRALKERGVPVGGVDRMVLVEQIAVQDVLATLDAILLPQDELQLAAALRSPIFGLSEEDLFTLAWNRPGTLHARLMAERGAETPIGRAADLFAALTARADHLPAHALIAEILGERGGRARLLARLGPDAADPLDELLTAAMAHERANPASLQGFLHWLRRSSATVKREADAGADMVRVMTVHGAKGLEAPIVILPDTAAAPPQKSGLRWTEEELPLWAPRRTGFNAPAYAEAEARQAAREAEEANRLLYVALTRAEDRLIICGWHGSKGPAEGCWYEKIKAGFARLDGVEERDFDPGEWGGDADGFAPGPLLGLASPQTDPRRPEPRRTAEATAEALPAWARTPATAIAAPGIATPSHMEDQEAEVPAAAPHAPGDPLGRRFRRGNLIHALLQSLPELPEAERESAGRAFLARPGHGLDAAQQAEILDEALGVMAHPAIAAAFGPGSLAEAPLAGRVGERLIMGQVDRLLITSGRITLLDFKSNRPPPKLAEAAPPAYLRQMAAYRAVLRLAFPGRPVDCSLVWTYGAHVMPLPDALLDAHAPAPGGIQGGA</sequence>
<dbReference type="EMBL" id="CP137852">
    <property type="protein sequence ID" value="WPB85650.1"/>
    <property type="molecule type" value="Genomic_DNA"/>
</dbReference>
<evidence type="ECO:0000313" key="20">
    <source>
        <dbReference type="Proteomes" id="UP001305521"/>
    </source>
</evidence>
<evidence type="ECO:0000256" key="8">
    <source>
        <dbReference type="ARBA" id="ARBA00023125"/>
    </source>
</evidence>
<keyword evidence="6" id="KW-0269">Exonuclease</keyword>
<evidence type="ECO:0000256" key="14">
    <source>
        <dbReference type="ARBA" id="ARBA00048988"/>
    </source>
</evidence>
<keyword evidence="10" id="KW-0413">Isomerase</keyword>
<evidence type="ECO:0000256" key="9">
    <source>
        <dbReference type="ARBA" id="ARBA00023204"/>
    </source>
</evidence>
<evidence type="ECO:0000259" key="17">
    <source>
        <dbReference type="PROSITE" id="PS51198"/>
    </source>
</evidence>
<evidence type="ECO:0000259" key="18">
    <source>
        <dbReference type="PROSITE" id="PS51217"/>
    </source>
</evidence>
<keyword evidence="3" id="KW-0227">DNA damage</keyword>
<evidence type="ECO:0000256" key="16">
    <source>
        <dbReference type="SAM" id="MobiDB-lite"/>
    </source>
</evidence>
<comment type="catalytic activity">
    <reaction evidence="11">
        <text>Couples ATP hydrolysis with the unwinding of duplex DNA by translocating in the 3'-5' direction.</text>
        <dbReference type="EC" id="5.6.2.4"/>
    </reaction>
</comment>